<evidence type="ECO:0000256" key="1">
    <source>
        <dbReference type="SAM" id="MobiDB-lite"/>
    </source>
</evidence>
<dbReference type="EnsemblProtists" id="EOD34423">
    <property type="protein sequence ID" value="EOD34423"/>
    <property type="gene ID" value="EMIHUDRAFT_228591"/>
</dbReference>
<dbReference type="HOGENOM" id="CLU_2745381_0_0_1"/>
<dbReference type="Proteomes" id="UP000013827">
    <property type="component" value="Unassembled WGS sequence"/>
</dbReference>
<evidence type="ECO:0000313" key="2">
    <source>
        <dbReference type="EnsemblProtists" id="EOD34423"/>
    </source>
</evidence>
<sequence length="71" mass="7100">MVVLAYLKRDLANELDKNNDGKIDSSEAAGQGQGYLDMLGSQFAARGAVPPGSAPAATGLSVDGPAVHASG</sequence>
<evidence type="ECO:0008006" key="4">
    <source>
        <dbReference type="Google" id="ProtNLM"/>
    </source>
</evidence>
<organism evidence="2 3">
    <name type="scientific">Emiliania huxleyi (strain CCMP1516)</name>
    <dbReference type="NCBI Taxonomy" id="280463"/>
    <lineage>
        <taxon>Eukaryota</taxon>
        <taxon>Haptista</taxon>
        <taxon>Haptophyta</taxon>
        <taxon>Prymnesiophyceae</taxon>
        <taxon>Isochrysidales</taxon>
        <taxon>Noelaerhabdaceae</taxon>
        <taxon>Emiliania</taxon>
    </lineage>
</organism>
<proteinExistence type="predicted"/>
<protein>
    <recommendedName>
        <fullName evidence="4">EF-hand domain-containing protein</fullName>
    </recommendedName>
</protein>
<dbReference type="PaxDb" id="2903-EOD34423"/>
<reference evidence="2" key="2">
    <citation type="submission" date="2024-10" db="UniProtKB">
        <authorList>
            <consortium name="EnsemblProtists"/>
        </authorList>
    </citation>
    <scope>IDENTIFICATION</scope>
</reference>
<reference evidence="3" key="1">
    <citation type="journal article" date="2013" name="Nature">
        <title>Pan genome of the phytoplankton Emiliania underpins its global distribution.</title>
        <authorList>
            <person name="Read B.A."/>
            <person name="Kegel J."/>
            <person name="Klute M.J."/>
            <person name="Kuo A."/>
            <person name="Lefebvre S.C."/>
            <person name="Maumus F."/>
            <person name="Mayer C."/>
            <person name="Miller J."/>
            <person name="Monier A."/>
            <person name="Salamov A."/>
            <person name="Young J."/>
            <person name="Aguilar M."/>
            <person name="Claverie J.M."/>
            <person name="Frickenhaus S."/>
            <person name="Gonzalez K."/>
            <person name="Herman E.K."/>
            <person name="Lin Y.C."/>
            <person name="Napier J."/>
            <person name="Ogata H."/>
            <person name="Sarno A.F."/>
            <person name="Shmutz J."/>
            <person name="Schroeder D."/>
            <person name="de Vargas C."/>
            <person name="Verret F."/>
            <person name="von Dassow P."/>
            <person name="Valentin K."/>
            <person name="Van de Peer Y."/>
            <person name="Wheeler G."/>
            <person name="Dacks J.B."/>
            <person name="Delwiche C.F."/>
            <person name="Dyhrman S.T."/>
            <person name="Glockner G."/>
            <person name="John U."/>
            <person name="Richards T."/>
            <person name="Worden A.Z."/>
            <person name="Zhang X."/>
            <person name="Grigoriev I.V."/>
            <person name="Allen A.E."/>
            <person name="Bidle K."/>
            <person name="Borodovsky M."/>
            <person name="Bowler C."/>
            <person name="Brownlee C."/>
            <person name="Cock J.M."/>
            <person name="Elias M."/>
            <person name="Gladyshev V.N."/>
            <person name="Groth M."/>
            <person name="Guda C."/>
            <person name="Hadaegh A."/>
            <person name="Iglesias-Rodriguez M.D."/>
            <person name="Jenkins J."/>
            <person name="Jones B.M."/>
            <person name="Lawson T."/>
            <person name="Leese F."/>
            <person name="Lindquist E."/>
            <person name="Lobanov A."/>
            <person name="Lomsadze A."/>
            <person name="Malik S.B."/>
            <person name="Marsh M.E."/>
            <person name="Mackinder L."/>
            <person name="Mock T."/>
            <person name="Mueller-Roeber B."/>
            <person name="Pagarete A."/>
            <person name="Parker M."/>
            <person name="Probert I."/>
            <person name="Quesneville H."/>
            <person name="Raines C."/>
            <person name="Rensing S.A."/>
            <person name="Riano-Pachon D.M."/>
            <person name="Richier S."/>
            <person name="Rokitta S."/>
            <person name="Shiraiwa Y."/>
            <person name="Soanes D.M."/>
            <person name="van der Giezen M."/>
            <person name="Wahlund T.M."/>
            <person name="Williams B."/>
            <person name="Wilson W."/>
            <person name="Wolfe G."/>
            <person name="Wurch L.L."/>
        </authorList>
    </citation>
    <scope>NUCLEOTIDE SEQUENCE</scope>
</reference>
<dbReference type="GeneID" id="17279770"/>
<keyword evidence="3" id="KW-1185">Reference proteome</keyword>
<accession>A0A0D3KF88</accession>
<evidence type="ECO:0000313" key="3">
    <source>
        <dbReference type="Proteomes" id="UP000013827"/>
    </source>
</evidence>
<dbReference type="AlphaFoldDB" id="A0A0D3KF88"/>
<dbReference type="RefSeq" id="XP_005786852.1">
    <property type="nucleotide sequence ID" value="XM_005786795.1"/>
</dbReference>
<feature type="region of interest" description="Disordered" evidence="1">
    <location>
        <begin position="48"/>
        <end position="71"/>
    </location>
</feature>
<name>A0A0D3KF88_EMIH1</name>
<dbReference type="KEGG" id="ehx:EMIHUDRAFT_228591"/>